<reference evidence="1" key="1">
    <citation type="submission" date="2021-12" db="EMBL/GenBank/DDBJ databases">
        <title>Description of Gramella crocea sp. nov., a new bacterium isolated from activated sludge.</title>
        <authorList>
            <person name="Zhang X."/>
        </authorList>
    </citation>
    <scope>NUCLEOTIDE SEQUENCE</scope>
    <source>
        <strain evidence="1">YB25</strain>
    </source>
</reference>
<dbReference type="Gene3D" id="3.40.50.2300">
    <property type="match status" value="1"/>
</dbReference>
<accession>A0A9X2A999</accession>
<keyword evidence="2" id="KW-1185">Reference proteome</keyword>
<dbReference type="Proteomes" id="UP001139344">
    <property type="component" value="Unassembled WGS sequence"/>
</dbReference>
<comment type="caution">
    <text evidence="1">The sequence shown here is derived from an EMBL/GenBank/DDBJ whole genome shotgun (WGS) entry which is preliminary data.</text>
</comment>
<dbReference type="EMBL" id="JAJSON010000030">
    <property type="protein sequence ID" value="MCG9973337.1"/>
    <property type="molecule type" value="Genomic_DNA"/>
</dbReference>
<evidence type="ECO:0000313" key="2">
    <source>
        <dbReference type="Proteomes" id="UP001139344"/>
    </source>
</evidence>
<name>A0A9X2A999_9FLAO</name>
<dbReference type="PANTHER" id="PTHR43428">
    <property type="entry name" value="ARSENATE REDUCTASE"/>
    <property type="match status" value="1"/>
</dbReference>
<evidence type="ECO:0000313" key="1">
    <source>
        <dbReference type="EMBL" id="MCG9973337.1"/>
    </source>
</evidence>
<gene>
    <name evidence="1" type="ORF">LU635_16920</name>
</gene>
<dbReference type="PANTHER" id="PTHR43428:SF1">
    <property type="entry name" value="ARSENATE REDUCTASE"/>
    <property type="match status" value="1"/>
</dbReference>
<dbReference type="AlphaFoldDB" id="A0A9X2A999"/>
<dbReference type="SUPFAM" id="SSF52788">
    <property type="entry name" value="Phosphotyrosine protein phosphatases I"/>
    <property type="match status" value="1"/>
</dbReference>
<dbReference type="RefSeq" id="WP_240100777.1">
    <property type="nucleotide sequence ID" value="NZ_JAJSON010000030.1"/>
</dbReference>
<proteinExistence type="predicted"/>
<sequence>MSQSNLFPELQEKIQKLKNIKIPADRKEVLKPLINFIQKKKDEEKPVLLNFICTHNSRRSQLGQVWAKTISVYFGVDVECFSGGTEETAFHLNAIAALRRAGFQIDEEEGDNPHFKVKYSEKEKPEVCYSKKYDSKKNPSEGFAAVMTCSHADENCPFIPGADARIALDYKDPKEFDGTPEVTEKYDERSDQIASELIYVFENIK</sequence>
<organism evidence="1 2">
    <name type="scientific">Christiangramia crocea</name>
    <dbReference type="NCBI Taxonomy" id="2904124"/>
    <lineage>
        <taxon>Bacteria</taxon>
        <taxon>Pseudomonadati</taxon>
        <taxon>Bacteroidota</taxon>
        <taxon>Flavobacteriia</taxon>
        <taxon>Flavobacteriales</taxon>
        <taxon>Flavobacteriaceae</taxon>
        <taxon>Christiangramia</taxon>
    </lineage>
</organism>
<dbReference type="InterPro" id="IPR036196">
    <property type="entry name" value="Ptyr_pPase_sf"/>
</dbReference>
<protein>
    <submittedName>
        <fullName evidence="1">Protein-tyrosine-phosphatase</fullName>
    </submittedName>
</protein>